<name>A0A0K2U8I4_LEPSM</name>
<protein>
    <submittedName>
        <fullName evidence="1">Uncharacterized protein</fullName>
    </submittedName>
</protein>
<reference evidence="1" key="1">
    <citation type="submission" date="2014-05" db="EMBL/GenBank/DDBJ databases">
        <authorList>
            <person name="Chronopoulou M."/>
        </authorList>
    </citation>
    <scope>NUCLEOTIDE SEQUENCE</scope>
    <source>
        <tissue evidence="1">Whole organism</tissue>
    </source>
</reference>
<dbReference type="AlphaFoldDB" id="A0A0K2U8I4"/>
<accession>A0A0K2U8I4</accession>
<sequence length="47" mass="5509">MILTLPEEKAQKIQELAPKFRHRRSCLSVTFNKQLRKRSKILPLSSS</sequence>
<organism evidence="1">
    <name type="scientific">Lepeophtheirus salmonis</name>
    <name type="common">Salmon louse</name>
    <name type="synonym">Caligus salmonis</name>
    <dbReference type="NCBI Taxonomy" id="72036"/>
    <lineage>
        <taxon>Eukaryota</taxon>
        <taxon>Metazoa</taxon>
        <taxon>Ecdysozoa</taxon>
        <taxon>Arthropoda</taxon>
        <taxon>Crustacea</taxon>
        <taxon>Multicrustacea</taxon>
        <taxon>Hexanauplia</taxon>
        <taxon>Copepoda</taxon>
        <taxon>Siphonostomatoida</taxon>
        <taxon>Caligidae</taxon>
        <taxon>Lepeophtheirus</taxon>
    </lineage>
</organism>
<dbReference type="EMBL" id="HACA01017182">
    <property type="protein sequence ID" value="CDW34543.1"/>
    <property type="molecule type" value="Transcribed_RNA"/>
</dbReference>
<evidence type="ECO:0000313" key="1">
    <source>
        <dbReference type="EMBL" id="CDW34543.1"/>
    </source>
</evidence>
<proteinExistence type="predicted"/>